<proteinExistence type="predicted"/>
<evidence type="ECO:0000313" key="2">
    <source>
        <dbReference type="EMBL" id="BDT62925.1"/>
    </source>
</evidence>
<dbReference type="Pfam" id="PF00069">
    <property type="entry name" value="Pkinase"/>
    <property type="match status" value="1"/>
</dbReference>
<accession>A0A9C7BNC1</accession>
<dbReference type="InterPro" id="IPR011009">
    <property type="entry name" value="Kinase-like_dom_sf"/>
</dbReference>
<dbReference type="EMBL" id="LC738879">
    <property type="protein sequence ID" value="BDT62925.1"/>
    <property type="molecule type" value="Genomic_DNA"/>
</dbReference>
<dbReference type="SUPFAM" id="SSF56112">
    <property type="entry name" value="Protein kinase-like (PK-like)"/>
    <property type="match status" value="1"/>
</dbReference>
<feature type="domain" description="Protein kinase" evidence="1">
    <location>
        <begin position="264"/>
        <end position="575"/>
    </location>
</feature>
<name>A0A9C7BNC1_9VIRU</name>
<sequence length="584" mass="68108">MGNLFNKTCHSNLPLSLINKRIENKHHLDNCSSLEKDNITIDKLSLKEDIKELYYIYPNLPIYRCRQLLVAQMPRANKYLGIRPQQPLIDVILMQRYSHRIKNWRLLNTLPSYFIGVKHSYPCHEDVIKDRQEVFRSIKRYIKEIKLKKMATVGEDNTQKNYINDKDKIWPIFDYYDVDTIAYNTFVNIRPIEMILSICNKYSYQKSINDLIKIFRLPKDAVKRILKKKSSFLYEIHSQCFIWKKKRSQKGENVPISIPMEHALQTITISPEELFYEIKYGVYFVPSTGTVFKFLDDITKYEDFLFEEFIGLQLGHVKGIVEVTSVYAEAFCLEFPFAGVSLLEVINADHNGLHNLLITRNTGQIEHLGHQFEPNYDYLCIYSVRMLQEMGKMPPKFKDLPHIYDSYQAIGVLNYMRDEMLSSLPFMLAEIANIVTRIIEQGIVNLDIKSDNIVLDSISGQPKIIDFGLALPIRGAGYPHPDINIYNDIYIEYPQSAPEYLNGYPCDEKAMTYSLAYLFFSILSTLNKRTSNQVATCLYTSMIMTDILVRCYSERSEERPLPSEIAKVIGSHYPFKDEIRMLFI</sequence>
<evidence type="ECO:0000259" key="1">
    <source>
        <dbReference type="PROSITE" id="PS50011"/>
    </source>
</evidence>
<reference evidence="2" key="1">
    <citation type="submission" date="2022-10" db="EMBL/GenBank/DDBJ databases">
        <title>Genome sequences of endogenous nimaviruses in decapod crustaceans.</title>
        <authorList>
            <person name="Kawato S."/>
            <person name="Nozaki R."/>
            <person name="Kondo H."/>
            <person name="Hirono I."/>
        </authorList>
    </citation>
    <scope>NUCLEOTIDE SEQUENCE</scope>
    <source>
        <strain evidence="2">Ube2021</strain>
    </source>
</reference>
<dbReference type="InterPro" id="IPR000719">
    <property type="entry name" value="Prot_kinase_dom"/>
</dbReference>
<organism evidence="2">
    <name type="scientific">Trachysalambria curvirostris majanivirus</name>
    <dbReference type="NCBI Taxonomy" id="2984281"/>
    <lineage>
        <taxon>Viruses</taxon>
        <taxon>Viruses incertae sedis</taxon>
        <taxon>Naldaviricetes</taxon>
        <taxon>Nimaviridae</taxon>
    </lineage>
</organism>
<dbReference type="GO" id="GO:0005524">
    <property type="term" value="F:ATP binding"/>
    <property type="evidence" value="ECO:0007669"/>
    <property type="project" value="InterPro"/>
</dbReference>
<dbReference type="Gene3D" id="1.10.510.10">
    <property type="entry name" value="Transferase(Phosphotransferase) domain 1"/>
    <property type="match status" value="1"/>
</dbReference>
<dbReference type="GO" id="GO:0004672">
    <property type="term" value="F:protein kinase activity"/>
    <property type="evidence" value="ECO:0007669"/>
    <property type="project" value="InterPro"/>
</dbReference>
<dbReference type="PROSITE" id="PS50011">
    <property type="entry name" value="PROTEIN_KINASE_DOM"/>
    <property type="match status" value="1"/>
</dbReference>
<protein>
    <submittedName>
        <fullName evidence="2">Wsv423-like protein</fullName>
    </submittedName>
</protein>